<dbReference type="Pfam" id="PF21639">
    <property type="entry name" value="ORC5_lid"/>
    <property type="match status" value="1"/>
</dbReference>
<evidence type="ECO:0000256" key="6">
    <source>
        <dbReference type="ARBA" id="ARBA00023242"/>
    </source>
</evidence>
<organism evidence="10 11">
    <name type="scientific">Lodderomyces elongisporus (strain ATCC 11503 / CBS 2605 / JCM 1781 / NBRC 1676 / NRRL YB-4239)</name>
    <name type="common">Yeast</name>
    <name type="synonym">Saccharomyces elongisporus</name>
    <dbReference type="NCBI Taxonomy" id="379508"/>
    <lineage>
        <taxon>Eukaryota</taxon>
        <taxon>Fungi</taxon>
        <taxon>Dikarya</taxon>
        <taxon>Ascomycota</taxon>
        <taxon>Saccharomycotina</taxon>
        <taxon>Pichiomycetes</taxon>
        <taxon>Debaryomycetaceae</taxon>
        <taxon>Candida/Lodderomyces clade</taxon>
        <taxon>Lodderomyces</taxon>
    </lineage>
</organism>
<protein>
    <recommendedName>
        <fullName evidence="12">Orc1-like AAA ATPase domain-containing protein</fullName>
    </recommendedName>
</protein>
<evidence type="ECO:0000256" key="3">
    <source>
        <dbReference type="ARBA" id="ARBA00022705"/>
    </source>
</evidence>
<dbReference type="STRING" id="379508.A5E0L1"/>
<keyword evidence="3" id="KW-0235">DNA replication</keyword>
<proteinExistence type="inferred from homology"/>
<dbReference type="InterPro" id="IPR020796">
    <property type="entry name" value="ORC5"/>
</dbReference>
<dbReference type="FunCoup" id="A5E0L1">
    <property type="interactions" value="821"/>
</dbReference>
<dbReference type="InParanoid" id="A5E0L1"/>
<dbReference type="VEuPathDB" id="FungiDB:LELG_03148"/>
<name>A5E0L1_LODEL</name>
<dbReference type="GeneID" id="5232473"/>
<gene>
    <name evidence="10" type="ORF">LELG_03148</name>
</gene>
<reference evidence="10 11" key="1">
    <citation type="journal article" date="2009" name="Nature">
        <title>Evolution of pathogenicity and sexual reproduction in eight Candida genomes.</title>
        <authorList>
            <person name="Butler G."/>
            <person name="Rasmussen M.D."/>
            <person name="Lin M.F."/>
            <person name="Santos M.A."/>
            <person name="Sakthikumar S."/>
            <person name="Munro C.A."/>
            <person name="Rheinbay E."/>
            <person name="Grabherr M."/>
            <person name="Forche A."/>
            <person name="Reedy J.L."/>
            <person name="Agrafioti I."/>
            <person name="Arnaud M.B."/>
            <person name="Bates S."/>
            <person name="Brown A.J."/>
            <person name="Brunke S."/>
            <person name="Costanzo M.C."/>
            <person name="Fitzpatrick D.A."/>
            <person name="de Groot P.W."/>
            <person name="Harris D."/>
            <person name="Hoyer L.L."/>
            <person name="Hube B."/>
            <person name="Klis F.M."/>
            <person name="Kodira C."/>
            <person name="Lennard N."/>
            <person name="Logue M.E."/>
            <person name="Martin R."/>
            <person name="Neiman A.M."/>
            <person name="Nikolaou E."/>
            <person name="Quail M.A."/>
            <person name="Quinn J."/>
            <person name="Santos M.C."/>
            <person name="Schmitzberger F.F."/>
            <person name="Sherlock G."/>
            <person name="Shah P."/>
            <person name="Silverstein K.A."/>
            <person name="Skrzypek M.S."/>
            <person name="Soll D."/>
            <person name="Staggs R."/>
            <person name="Stansfield I."/>
            <person name="Stumpf M.P."/>
            <person name="Sudbery P.E."/>
            <person name="Srikantha T."/>
            <person name="Zeng Q."/>
            <person name="Berman J."/>
            <person name="Berriman M."/>
            <person name="Heitman J."/>
            <person name="Gow N.A."/>
            <person name="Lorenz M.C."/>
            <person name="Birren B.W."/>
            <person name="Kellis M."/>
            <person name="Cuomo C.A."/>
        </authorList>
    </citation>
    <scope>NUCLEOTIDE SEQUENCE [LARGE SCALE GENOMIC DNA]</scope>
    <source>
        <strain evidence="11">ATCC 11503 / BCRC 21390 / CBS 2605 / JCM 1781 / NBRC 1676 / NRRL YB-4239</strain>
    </source>
</reference>
<dbReference type="OMA" id="AYICSYL"/>
<evidence type="ECO:0000259" key="7">
    <source>
        <dbReference type="Pfam" id="PF13191"/>
    </source>
</evidence>
<comment type="similarity">
    <text evidence="2">Belongs to the ORC5 family.</text>
</comment>
<dbReference type="Pfam" id="PF14630">
    <property type="entry name" value="ORC5_C"/>
    <property type="match status" value="1"/>
</dbReference>
<evidence type="ECO:0000313" key="11">
    <source>
        <dbReference type="Proteomes" id="UP000001996"/>
    </source>
</evidence>
<dbReference type="InterPro" id="IPR027417">
    <property type="entry name" value="P-loop_NTPase"/>
</dbReference>
<dbReference type="EMBL" id="CH981527">
    <property type="protein sequence ID" value="EDK44969.1"/>
    <property type="molecule type" value="Genomic_DNA"/>
</dbReference>
<keyword evidence="5" id="KW-0067">ATP-binding</keyword>
<sequence length="485" mass="56251">MSLSDNELRQLKSEVIERDYEIDALNAFITREAELSSPCVLVNSYKPVGKTYTVKAFLRKLGVRHSVIQCDECVSKQMLLHRCYKSILQDSGISETDSSYMPTLNEGFAQFLAALEEFITKYNYTEHHVLVLDRFDQIFENCDSVLLAFSRFRECSKVQNLSVVAIFSGSTPRDLVTYSNPRIFFQPYNEEQIIKILEQGQFCQFNFDTGERKEKEVEFYNQYVKLIVDSFFDYTGSDLTMLKMIITSLWDKFVEKVRIGEYGLNDIVKIYKENMDVFTTRDNYMTNANVKEYRTQRDEVADAGFASVQDLPLHSKFILLASYLASHGNQRNDLHKYSKVKVVKYKKRASRKNVNGHLNKEDIDSRLLTATYVDLERILAILSVIYQHLAPLLNQSDKDDLYYLDDRVIENELKKEQEKLKFTLTRNIDLNSQIATLSSLGLLNKTQTSDILAARVRWRCNLDWPTAEAIAKNVNFPISEFLIED</sequence>
<feature type="domain" description="ORC5 lid" evidence="9">
    <location>
        <begin position="220"/>
        <end position="279"/>
    </location>
</feature>
<dbReference type="Pfam" id="PF13191">
    <property type="entry name" value="AAA_16"/>
    <property type="match status" value="1"/>
</dbReference>
<dbReference type="PANTHER" id="PTHR12705">
    <property type="entry name" value="ORIGIN RECOGNITION COMPLEX SUBUNIT 5"/>
    <property type="match status" value="1"/>
</dbReference>
<dbReference type="InterPro" id="IPR048866">
    <property type="entry name" value="ORC5_lid"/>
</dbReference>
<dbReference type="AlphaFoldDB" id="A5E0L1"/>
<evidence type="ECO:0000256" key="4">
    <source>
        <dbReference type="ARBA" id="ARBA00022741"/>
    </source>
</evidence>
<dbReference type="Gene3D" id="3.40.50.300">
    <property type="entry name" value="P-loop containing nucleotide triphosphate hydrolases"/>
    <property type="match status" value="1"/>
</dbReference>
<dbReference type="GO" id="GO:0006270">
    <property type="term" value="P:DNA replication initiation"/>
    <property type="evidence" value="ECO:0007669"/>
    <property type="project" value="TreeGrafter"/>
</dbReference>
<evidence type="ECO:0000256" key="5">
    <source>
        <dbReference type="ARBA" id="ARBA00022840"/>
    </source>
</evidence>
<dbReference type="InterPro" id="IPR041664">
    <property type="entry name" value="AAA_16"/>
</dbReference>
<comment type="subcellular location">
    <subcellularLocation>
        <location evidence="1">Nucleus</location>
    </subcellularLocation>
</comment>
<keyword evidence="6" id="KW-0539">Nucleus</keyword>
<dbReference type="GO" id="GO:0003688">
    <property type="term" value="F:DNA replication origin binding"/>
    <property type="evidence" value="ECO:0007669"/>
    <property type="project" value="TreeGrafter"/>
</dbReference>
<dbReference type="PANTHER" id="PTHR12705:SF0">
    <property type="entry name" value="ORIGIN RECOGNITION COMPLEX SUBUNIT 5"/>
    <property type="match status" value="1"/>
</dbReference>
<dbReference type="eggNOG" id="KOG2543">
    <property type="taxonomic scope" value="Eukaryota"/>
</dbReference>
<keyword evidence="11" id="KW-1185">Reference proteome</keyword>
<keyword evidence="4" id="KW-0547">Nucleotide-binding</keyword>
<evidence type="ECO:0000313" key="10">
    <source>
        <dbReference type="EMBL" id="EDK44969.1"/>
    </source>
</evidence>
<feature type="domain" description="Orc1-like AAA ATPase" evidence="7">
    <location>
        <begin position="15"/>
        <end position="149"/>
    </location>
</feature>
<evidence type="ECO:0008006" key="12">
    <source>
        <dbReference type="Google" id="ProtNLM"/>
    </source>
</evidence>
<dbReference type="KEGG" id="lel:PVL30_002641"/>
<dbReference type="GO" id="GO:0005664">
    <property type="term" value="C:nuclear origin of replication recognition complex"/>
    <property type="evidence" value="ECO:0007669"/>
    <property type="project" value="TreeGrafter"/>
</dbReference>
<dbReference type="HOGENOM" id="CLU_028223_2_1_1"/>
<dbReference type="SUPFAM" id="SSF52540">
    <property type="entry name" value="P-loop containing nucleoside triphosphate hydrolases"/>
    <property type="match status" value="1"/>
</dbReference>
<evidence type="ECO:0000256" key="1">
    <source>
        <dbReference type="ARBA" id="ARBA00004123"/>
    </source>
</evidence>
<accession>A5E0L1</accession>
<evidence type="ECO:0000259" key="8">
    <source>
        <dbReference type="Pfam" id="PF14630"/>
    </source>
</evidence>
<dbReference type="InterPro" id="IPR047088">
    <property type="entry name" value="ORC5_C"/>
</dbReference>
<dbReference type="OrthoDB" id="365981at2759"/>
<evidence type="ECO:0000256" key="2">
    <source>
        <dbReference type="ARBA" id="ARBA00006269"/>
    </source>
</evidence>
<evidence type="ECO:0000259" key="9">
    <source>
        <dbReference type="Pfam" id="PF21639"/>
    </source>
</evidence>
<dbReference type="Proteomes" id="UP000001996">
    <property type="component" value="Unassembled WGS sequence"/>
</dbReference>
<feature type="domain" description="Origin recognition complex subunit 5 C-terminal" evidence="8">
    <location>
        <begin position="311"/>
        <end position="482"/>
    </location>
</feature>